<protein>
    <submittedName>
        <fullName evidence="2">PEP-CTERM sorting domain-containing protein</fullName>
    </submittedName>
</protein>
<dbReference type="RefSeq" id="WP_425343723.1">
    <property type="nucleotide sequence ID" value="NZ_JBGUBD010000001.1"/>
</dbReference>
<keyword evidence="1" id="KW-0732">Signal</keyword>
<keyword evidence="3" id="KW-1185">Reference proteome</keyword>
<proteinExistence type="predicted"/>
<dbReference type="NCBIfam" id="TIGR02595">
    <property type="entry name" value="PEP_CTERM"/>
    <property type="match status" value="1"/>
</dbReference>
<comment type="caution">
    <text evidence="2">The sequence shown here is derived from an EMBL/GenBank/DDBJ whole genome shotgun (WGS) entry which is preliminary data.</text>
</comment>
<dbReference type="EMBL" id="JBGUBD010000001">
    <property type="protein sequence ID" value="MFA9476797.1"/>
    <property type="molecule type" value="Genomic_DNA"/>
</dbReference>
<organism evidence="2 3">
    <name type="scientific">Natronomicrosphaera hydrolytica</name>
    <dbReference type="NCBI Taxonomy" id="3242702"/>
    <lineage>
        <taxon>Bacteria</taxon>
        <taxon>Pseudomonadati</taxon>
        <taxon>Planctomycetota</taxon>
        <taxon>Phycisphaerae</taxon>
        <taxon>Phycisphaerales</taxon>
        <taxon>Phycisphaeraceae</taxon>
        <taxon>Natronomicrosphaera</taxon>
    </lineage>
</organism>
<accession>A0ABV4U0A4</accession>
<evidence type="ECO:0000313" key="3">
    <source>
        <dbReference type="Proteomes" id="UP001575105"/>
    </source>
</evidence>
<evidence type="ECO:0000256" key="1">
    <source>
        <dbReference type="SAM" id="SignalP"/>
    </source>
</evidence>
<feature type="signal peptide" evidence="1">
    <location>
        <begin position="1"/>
        <end position="25"/>
    </location>
</feature>
<feature type="chain" id="PRO_5045179162" evidence="1">
    <location>
        <begin position="26"/>
        <end position="386"/>
    </location>
</feature>
<name>A0ABV4U0A4_9BACT</name>
<dbReference type="Proteomes" id="UP001575105">
    <property type="component" value="Unassembled WGS sequence"/>
</dbReference>
<gene>
    <name evidence="2" type="ORF">ACERK3_00690</name>
</gene>
<reference evidence="2 3" key="1">
    <citation type="submission" date="2024-08" db="EMBL/GenBank/DDBJ databases">
        <title>Whole-genome sequencing of halo(alkali)philic microorganisms from hypersaline lakes.</title>
        <authorList>
            <person name="Sorokin D.Y."/>
            <person name="Merkel A.Y."/>
            <person name="Messina E."/>
            <person name="Yakimov M."/>
        </authorList>
    </citation>
    <scope>NUCLEOTIDE SEQUENCE [LARGE SCALE GENOMIC DNA]</scope>
    <source>
        <strain evidence="2 3">AB-hyl4</strain>
    </source>
</reference>
<dbReference type="InterPro" id="IPR013424">
    <property type="entry name" value="Ice-binding_C"/>
</dbReference>
<sequence>MKSRATALATMVMVCSGVVSMSAEAATVQVLARTGDVVDGHTVSGAIGNRPDINNAGQVVWMANNHIFIDEAIHIAPGTNIGGRIYNNVYGGAPVINNHGVVGFSFRESSPAGTLFATDTTLQFGTGDSTVNGHSLTSVGAVSINDAGMIAWASSFRDGTQSISVITTPTQFLIQQGNTISGVPVSSIPSFSRHALNSQGEALVMFADNNIRHYATQNGVIVSQGNTIGGITLTSMDHGGSINDHGDIAFMGFFAGNTRRGIFTNDRVVAVNGDVFDGLTLHSFNGGVDINNAGQVAFLGTFVQGGSGLFLDDELLLKTGDLIDGVAITGLGIPALNDSGLITAHVSLADGSQAIVLVPEPASALLIAAGLLVGVRRRFRMPPAAR</sequence>
<evidence type="ECO:0000313" key="2">
    <source>
        <dbReference type="EMBL" id="MFA9476797.1"/>
    </source>
</evidence>